<accession>A0ABU1VVF0</accession>
<dbReference type="RefSeq" id="WP_310273898.1">
    <property type="nucleotide sequence ID" value="NZ_JAVDWR010000001.1"/>
</dbReference>
<feature type="region of interest" description="Disordered" evidence="1">
    <location>
        <begin position="247"/>
        <end position="281"/>
    </location>
</feature>
<reference evidence="2 3" key="1">
    <citation type="submission" date="2023-07" db="EMBL/GenBank/DDBJ databases">
        <title>Sorghum-associated microbial communities from plants grown in Nebraska, USA.</title>
        <authorList>
            <person name="Schachtman D."/>
        </authorList>
    </citation>
    <scope>NUCLEOTIDE SEQUENCE [LARGE SCALE GENOMIC DNA]</scope>
    <source>
        <strain evidence="2 3">4138</strain>
    </source>
</reference>
<gene>
    <name evidence="2" type="ORF">J2W69_000318</name>
</gene>
<sequence>MNQITIDSALSALTKGSVPAAVLVEEQNYQALLNIGKDGIGQLKLHTASGMVLIQDAKLNLPALQGQLMVQLTQALSGQLQLKLNQNGPQPMPVQLTQPQLQQLVTQLSSQLSSPQATQSSTQVAAQLTAQLAGQLTSQLQPQQNGGSAKVVQVPVQIQRLEQQLILQLGQNKVQLPLPPVLQSLPATQWLNAKLQLKAGQLSLVLAKAALQPETAGSKAADIAQSKTAPAVVQAKNKELLTVPLKHETTSGPVKNQPQPTVAQTQTQLQPQTQAQSQSKTQINTQAPAALQAQTIILLPAAVQQRILPLVLPALTTAVSGVVLSLNELKQLPLPAAMKQQLADPAYQLQLNPQGQLQLKAIPEQKTIQIEPQPKVLQLQSSKTAQPQTVSGTVEATKFVKPQIEPAVLNQAWRQLLPMLNPQWENLAEVPELPEAVKAILQLVRQSQPDASKMTNLAQLPAQLQALLQFNPLQNVTMPQTAAGTLAVAIQLLLGRLGQSLPQNDKGPNRDHKLKEFVAQLDQNQSSQLLKQLSSQSSSLQHAQLSTLEQQSKDPLQQLFLTLPIQNQQVSDFCQIAITQQEEDQDKGKGKSTQWQLSMKFDLKQLGQLLAISKLSGNALALQLYTDTTVLKLLAEKYLPLLKDRCKAQGIEVTEAHCQLGKIPDSLMPKTTSLLAIRV</sequence>
<evidence type="ECO:0000313" key="3">
    <source>
        <dbReference type="Proteomes" id="UP001257909"/>
    </source>
</evidence>
<proteinExistence type="predicted"/>
<dbReference type="Proteomes" id="UP001257909">
    <property type="component" value="Unassembled WGS sequence"/>
</dbReference>
<feature type="compositionally biased region" description="Low complexity" evidence="1">
    <location>
        <begin position="257"/>
        <end position="281"/>
    </location>
</feature>
<organism evidence="2 3">
    <name type="scientific">Rheinheimera soli</name>
    <dbReference type="NCBI Taxonomy" id="443616"/>
    <lineage>
        <taxon>Bacteria</taxon>
        <taxon>Pseudomonadati</taxon>
        <taxon>Pseudomonadota</taxon>
        <taxon>Gammaproteobacteria</taxon>
        <taxon>Chromatiales</taxon>
        <taxon>Chromatiaceae</taxon>
        <taxon>Rheinheimera</taxon>
    </lineage>
</organism>
<protein>
    <recommendedName>
        <fullName evidence="4">Flagellar hook-length control protein FliK</fullName>
    </recommendedName>
</protein>
<dbReference type="EMBL" id="JAVDWR010000001">
    <property type="protein sequence ID" value="MDR7119403.1"/>
    <property type="molecule type" value="Genomic_DNA"/>
</dbReference>
<keyword evidence="3" id="KW-1185">Reference proteome</keyword>
<evidence type="ECO:0000313" key="2">
    <source>
        <dbReference type="EMBL" id="MDR7119403.1"/>
    </source>
</evidence>
<evidence type="ECO:0008006" key="4">
    <source>
        <dbReference type="Google" id="ProtNLM"/>
    </source>
</evidence>
<evidence type="ECO:0000256" key="1">
    <source>
        <dbReference type="SAM" id="MobiDB-lite"/>
    </source>
</evidence>
<name>A0ABU1VVF0_9GAMM</name>
<comment type="caution">
    <text evidence="2">The sequence shown here is derived from an EMBL/GenBank/DDBJ whole genome shotgun (WGS) entry which is preliminary data.</text>
</comment>